<feature type="signal peptide" evidence="1">
    <location>
        <begin position="1"/>
        <end position="22"/>
    </location>
</feature>
<evidence type="ECO:0000313" key="2">
    <source>
        <dbReference type="EMBL" id="WHU27532.1"/>
    </source>
</evidence>
<organism evidence="2">
    <name type="scientific">Heliconius charithonia</name>
    <name type="common">Zebra longwing butterfly</name>
    <dbReference type="NCBI Taxonomy" id="33434"/>
    <lineage>
        <taxon>Eukaryota</taxon>
        <taxon>Metazoa</taxon>
        <taxon>Ecdysozoa</taxon>
        <taxon>Arthropoda</taxon>
        <taxon>Hexapoda</taxon>
        <taxon>Insecta</taxon>
        <taxon>Pterygota</taxon>
        <taxon>Neoptera</taxon>
        <taxon>Endopterygota</taxon>
        <taxon>Lepidoptera</taxon>
        <taxon>Glossata</taxon>
        <taxon>Ditrysia</taxon>
        <taxon>Papilionoidea</taxon>
        <taxon>Nymphalidae</taxon>
        <taxon>Heliconiinae</taxon>
        <taxon>Heliconiini</taxon>
        <taxon>Heliconius</taxon>
    </lineage>
</organism>
<dbReference type="InterPro" id="IPR006170">
    <property type="entry name" value="PBP/GOBP"/>
</dbReference>
<dbReference type="SMART" id="SM00708">
    <property type="entry name" value="PhBP"/>
    <property type="match status" value="1"/>
</dbReference>
<dbReference type="SUPFAM" id="SSF47565">
    <property type="entry name" value="Insect pheromone/odorant-binding proteins"/>
    <property type="match status" value="1"/>
</dbReference>
<sequence>MSPKFVLLVFGVIAVSLGSISAYSDEERTKIYSSMLPHILQCSNEYGITEDELKASKEAGTFGAINPCFMGCVFKKIDVINKEGMFSVEKAEKLSENFLVHDEDKKKASAVIKACATVNDESVSDGEKGCDRAKLLFECLLPFRQQFIKTR</sequence>
<reference evidence="2" key="2">
    <citation type="journal article" date="2023" name="Proc. Natl. Acad. Sci. U.S.A.">
        <title>Sex-linked gene traffic underlies the acquisition of sexually dimorphic UV color vision in Heliconius butterflies.</title>
        <authorList>
            <person name="Chakraborty M."/>
            <person name="Lara A.G."/>
            <person name="Dang A."/>
            <person name="McCulloch K.J."/>
            <person name="Rainbow D."/>
            <person name="Carter D."/>
            <person name="Ngo L.T."/>
            <person name="Solares E."/>
            <person name="Said I."/>
            <person name="Corbett-Detig R.B."/>
            <person name="Gilbert L.E."/>
            <person name="Emerson J.J."/>
            <person name="Briscoe A.D."/>
        </authorList>
    </citation>
    <scope>NUCLEOTIDE SEQUENCE</scope>
</reference>
<keyword evidence="1" id="KW-0732">Signal</keyword>
<dbReference type="AlphaFoldDB" id="A0AA49EZW3"/>
<dbReference type="InterPro" id="IPR036728">
    <property type="entry name" value="PBP_GOBP_sf"/>
</dbReference>
<accession>A0AA49EZW3</accession>
<dbReference type="CDD" id="cd23992">
    <property type="entry name" value="PBP_GOBP"/>
    <property type="match status" value="1"/>
</dbReference>
<dbReference type="Gene3D" id="1.10.238.20">
    <property type="entry name" value="Pheromone/general odorant binding protein domain"/>
    <property type="match status" value="1"/>
</dbReference>
<proteinExistence type="evidence at transcript level"/>
<name>A0AA49EZW3_HELCH</name>
<protein>
    <submittedName>
        <fullName evidence="2">Odorant binding protein 12</fullName>
    </submittedName>
</protein>
<dbReference type="GO" id="GO:0005549">
    <property type="term" value="F:odorant binding"/>
    <property type="evidence" value="ECO:0007669"/>
    <property type="project" value="InterPro"/>
</dbReference>
<reference evidence="2" key="1">
    <citation type="submission" date="2022-12" db="EMBL/GenBank/DDBJ databases">
        <authorList>
            <person name="Briscoe A.D."/>
        </authorList>
    </citation>
    <scope>NUCLEOTIDE SEQUENCE</scope>
</reference>
<gene>
    <name evidence="2" type="primary">OBP12</name>
</gene>
<dbReference type="EMBL" id="OQ064259">
    <property type="protein sequence ID" value="WHU27532.1"/>
    <property type="molecule type" value="mRNA"/>
</dbReference>
<dbReference type="Pfam" id="PF01395">
    <property type="entry name" value="PBP_GOBP"/>
    <property type="match status" value="1"/>
</dbReference>
<feature type="chain" id="PRO_5041410756" evidence="1">
    <location>
        <begin position="23"/>
        <end position="151"/>
    </location>
</feature>
<evidence type="ECO:0000256" key="1">
    <source>
        <dbReference type="SAM" id="SignalP"/>
    </source>
</evidence>